<dbReference type="EMBL" id="CAJNIZ010003986">
    <property type="protein sequence ID" value="CAE7227858.1"/>
    <property type="molecule type" value="Genomic_DNA"/>
</dbReference>
<dbReference type="AlphaFoldDB" id="A0A812KCG8"/>
<proteinExistence type="predicted"/>
<organism evidence="1 2">
    <name type="scientific">Symbiodinium pilosum</name>
    <name type="common">Dinoflagellate</name>
    <dbReference type="NCBI Taxonomy" id="2952"/>
    <lineage>
        <taxon>Eukaryota</taxon>
        <taxon>Sar</taxon>
        <taxon>Alveolata</taxon>
        <taxon>Dinophyceae</taxon>
        <taxon>Suessiales</taxon>
        <taxon>Symbiodiniaceae</taxon>
        <taxon>Symbiodinium</taxon>
    </lineage>
</organism>
<dbReference type="Proteomes" id="UP000649617">
    <property type="component" value="Unassembled WGS sequence"/>
</dbReference>
<evidence type="ECO:0000313" key="1">
    <source>
        <dbReference type="EMBL" id="CAE7227858.1"/>
    </source>
</evidence>
<reference evidence="1" key="1">
    <citation type="submission" date="2021-02" db="EMBL/GenBank/DDBJ databases">
        <authorList>
            <person name="Dougan E. K."/>
            <person name="Rhodes N."/>
            <person name="Thang M."/>
            <person name="Chan C."/>
        </authorList>
    </citation>
    <scope>NUCLEOTIDE SEQUENCE</scope>
</reference>
<comment type="caution">
    <text evidence="1">The sequence shown here is derived from an EMBL/GenBank/DDBJ whole genome shotgun (WGS) entry which is preliminary data.</text>
</comment>
<feature type="non-terminal residue" evidence="1">
    <location>
        <position position="1"/>
    </location>
</feature>
<evidence type="ECO:0000313" key="2">
    <source>
        <dbReference type="Proteomes" id="UP000649617"/>
    </source>
</evidence>
<name>A0A812KCG8_SYMPI</name>
<gene>
    <name evidence="1" type="primary">ANK2</name>
    <name evidence="1" type="ORF">SPIL2461_LOCUS3310</name>
</gene>
<protein>
    <submittedName>
        <fullName evidence="1">ANK2 protein</fullName>
    </submittedName>
</protein>
<dbReference type="OrthoDB" id="411272at2759"/>
<accession>A0A812KCG8</accession>
<keyword evidence="2" id="KW-1185">Reference proteome</keyword>
<sequence>MVHFAAMYGMKRVLAHVIDGLSDIEDESKITCPAEIIGIELPRYGERNQVIYDLRSLFTAADDRWTSLNLKQKLKQMKESFKGKTKEERELHEHIHYVAALDTEEASGGSKLGVQPLPPNFKKEHPMHLLAKTMSLRSPGQKAPDPQQFQEVVGILMAKVAESNSWMNLTKRDADGKSVLEYLVSSCDHAYACPVVETLAHMIPAVVLESNCFFAALDNPTGPARLFKALLRNATDRKILLKLLEQDQDRSGLNVVQICAKQGD</sequence>